<dbReference type="InterPro" id="IPR025997">
    <property type="entry name" value="SBP_2_dom"/>
</dbReference>
<keyword evidence="2" id="KW-0732">Signal</keyword>
<dbReference type="PANTHER" id="PTHR30036">
    <property type="entry name" value="D-XYLOSE-BINDING PERIPLASMIC PROTEIN"/>
    <property type="match status" value="1"/>
</dbReference>
<dbReference type="Gene3D" id="3.40.50.2300">
    <property type="match status" value="1"/>
</dbReference>
<organism evidence="4">
    <name type="scientific">marine metagenome</name>
    <dbReference type="NCBI Taxonomy" id="408172"/>
    <lineage>
        <taxon>unclassified sequences</taxon>
        <taxon>metagenomes</taxon>
        <taxon>ecological metagenomes</taxon>
    </lineage>
</organism>
<feature type="domain" description="Periplasmic binding protein" evidence="3">
    <location>
        <begin position="40"/>
        <end position="123"/>
    </location>
</feature>
<evidence type="ECO:0000259" key="3">
    <source>
        <dbReference type="Pfam" id="PF13407"/>
    </source>
</evidence>
<reference evidence="4" key="1">
    <citation type="submission" date="2018-05" db="EMBL/GenBank/DDBJ databases">
        <authorList>
            <person name="Lanie J.A."/>
            <person name="Ng W.-L."/>
            <person name="Kazmierczak K.M."/>
            <person name="Andrzejewski T.M."/>
            <person name="Davidsen T.M."/>
            <person name="Wayne K.J."/>
            <person name="Tettelin H."/>
            <person name="Glass J.I."/>
            <person name="Rusch D."/>
            <person name="Podicherti R."/>
            <person name="Tsui H.-C.T."/>
            <person name="Winkler M.E."/>
        </authorList>
    </citation>
    <scope>NUCLEOTIDE SEQUENCE</scope>
</reference>
<dbReference type="Pfam" id="PF13407">
    <property type="entry name" value="Peripla_BP_4"/>
    <property type="match status" value="1"/>
</dbReference>
<protein>
    <recommendedName>
        <fullName evidence="3">Periplasmic binding protein domain-containing protein</fullName>
    </recommendedName>
</protein>
<name>A0A382UZY7_9ZZZZ</name>
<dbReference type="SUPFAM" id="SSF53822">
    <property type="entry name" value="Periplasmic binding protein-like I"/>
    <property type="match status" value="1"/>
</dbReference>
<dbReference type="AlphaFoldDB" id="A0A382UZY7"/>
<dbReference type="PANTHER" id="PTHR30036:SF1">
    <property type="entry name" value="D-XYLOSE-BINDING PERIPLASMIC PROTEIN"/>
    <property type="match status" value="1"/>
</dbReference>
<evidence type="ECO:0000256" key="1">
    <source>
        <dbReference type="ARBA" id="ARBA00004196"/>
    </source>
</evidence>
<gene>
    <name evidence="4" type="ORF">METZ01_LOCUS392085</name>
</gene>
<dbReference type="GO" id="GO:0030288">
    <property type="term" value="C:outer membrane-bounded periplasmic space"/>
    <property type="evidence" value="ECO:0007669"/>
    <property type="project" value="TreeGrafter"/>
</dbReference>
<sequence length="123" mass="13351">MKLRISLLVLSLILSTFIGLSFSQRLDSQADGAEKDRLLIGLSMDTLKEARWQRGRDLLVARAESLGASVLVQSANSDDTRQIQDIQALLSSKVDVLVIVPHNGKAMAKAVKMAHKADTPVIA</sequence>
<accession>A0A382UZY7</accession>
<comment type="subcellular location">
    <subcellularLocation>
        <location evidence="1">Cell envelope</location>
    </subcellularLocation>
</comment>
<evidence type="ECO:0000256" key="2">
    <source>
        <dbReference type="ARBA" id="ARBA00022729"/>
    </source>
</evidence>
<evidence type="ECO:0000313" key="4">
    <source>
        <dbReference type="EMBL" id="SVD39231.1"/>
    </source>
</evidence>
<dbReference type="GO" id="GO:0030246">
    <property type="term" value="F:carbohydrate binding"/>
    <property type="evidence" value="ECO:0007669"/>
    <property type="project" value="TreeGrafter"/>
</dbReference>
<dbReference type="InterPro" id="IPR050555">
    <property type="entry name" value="Bact_Solute-Bind_Prot2"/>
</dbReference>
<dbReference type="InterPro" id="IPR028082">
    <property type="entry name" value="Peripla_BP_I"/>
</dbReference>
<proteinExistence type="predicted"/>
<dbReference type="EMBL" id="UINC01147735">
    <property type="protein sequence ID" value="SVD39231.1"/>
    <property type="molecule type" value="Genomic_DNA"/>
</dbReference>